<gene>
    <name evidence="14" type="ORF">BC936DRAFT_144633</name>
</gene>
<comment type="caution">
    <text evidence="14">The sequence shown here is derived from an EMBL/GenBank/DDBJ whole genome shotgun (WGS) entry which is preliminary data.</text>
</comment>
<accession>A0A433DNI6</accession>
<dbReference type="SUPFAM" id="SSF52374">
    <property type="entry name" value="Nucleotidylyl transferase"/>
    <property type="match status" value="1"/>
</dbReference>
<evidence type="ECO:0000256" key="10">
    <source>
        <dbReference type="ARBA" id="ARBA00048359"/>
    </source>
</evidence>
<comment type="subcellular location">
    <subcellularLocation>
        <location evidence="1">Mitochondrion</location>
    </subcellularLocation>
</comment>
<dbReference type="PANTHER" id="PTHR42765">
    <property type="entry name" value="SOLEUCYL-TRNA SYNTHETASE"/>
    <property type="match status" value="1"/>
</dbReference>
<reference evidence="14 15" key="1">
    <citation type="journal article" date="2018" name="New Phytol.">
        <title>Phylogenomics of Endogonaceae and evolution of mycorrhizas within Mucoromycota.</title>
        <authorList>
            <person name="Chang Y."/>
            <person name="Desiro A."/>
            <person name="Na H."/>
            <person name="Sandor L."/>
            <person name="Lipzen A."/>
            <person name="Clum A."/>
            <person name="Barry K."/>
            <person name="Grigoriev I.V."/>
            <person name="Martin F.M."/>
            <person name="Stajich J.E."/>
            <person name="Smith M.E."/>
            <person name="Bonito G."/>
            <person name="Spatafora J.W."/>
        </authorList>
    </citation>
    <scope>NUCLEOTIDE SEQUENCE [LARGE SCALE GENOMIC DNA]</scope>
    <source>
        <strain evidence="14 15">GMNB39</strain>
    </source>
</reference>
<dbReference type="GO" id="GO:0004822">
    <property type="term" value="F:isoleucine-tRNA ligase activity"/>
    <property type="evidence" value="ECO:0007669"/>
    <property type="project" value="UniProtKB-EC"/>
</dbReference>
<name>A0A433DNI6_9FUNG</name>
<evidence type="ECO:0000256" key="12">
    <source>
        <dbReference type="RuleBase" id="RU363035"/>
    </source>
</evidence>
<evidence type="ECO:0000256" key="8">
    <source>
        <dbReference type="ARBA" id="ARBA00023146"/>
    </source>
</evidence>
<evidence type="ECO:0000256" key="2">
    <source>
        <dbReference type="ARBA" id="ARBA00005594"/>
    </source>
</evidence>
<dbReference type="AlphaFoldDB" id="A0A433DNI6"/>
<evidence type="ECO:0000313" key="15">
    <source>
        <dbReference type="Proteomes" id="UP000268093"/>
    </source>
</evidence>
<sequence length="688" mass="77714">MRLSRLPYIPAHCHLSRLKPLSPRVYPCTMSTTTAANPSYADTLLLPKTTFPLRADAVNREHAFRDRCTTDLYHWQLENNPKDLFVLHDGPPYANGGLHIGHAINKILKDITNRYKVLQGHRVHYVPGWDCHGLPIELKALEELKNIDGSQLTPTEIRKMARARALSEVEKQKQGFISWGVMGDWDNAYKTLDKDFEVRQLKVFKKMVNKGYIYRQHKPVYWSPSSKTALAEAELEYKDDHLSRSIYVKFSVVQLAPALANLLPKEVSASSVHALVWTTTPWTIPANKVRSLFKTTDNESCRTLLGESDLLGCCCQSRHGLPPSQVRRRQPPCRGQGSVAGVARGAWYRDGGSDLLGTTYAHPLTDEILPFIAGAYVTAESGTGLVHTAPGHGMEDYEACRSLGIKPFSPGEFIMHFISKTTGISDTSIMIHLPTTASTVDDTGHFTAEAGADLAGKFTFTDGNALVIDKLTERGRLVRERKYKHKYPYDWRTKKPVMLRATAQWFANVEELQKKAVESLKAVRMVPESSFRRIEQFTLSRKEWCISRQRAWGVPIPVLYDTETGEPLLTDSSVQHIIAVIERMGGTDAWWEVKDDAVFVADEYKTKGKTYRRGYDTMDVWFDSGSSWTLVKDKIAERSDDGRPAADLYLEGSDQHRGWFQSSLLTSGDCCNRQTSVLDPHYPWFRAR</sequence>
<keyword evidence="7 12" id="KW-0648">Protein biosynthesis</keyword>
<dbReference type="InterPro" id="IPR014729">
    <property type="entry name" value="Rossmann-like_a/b/a_fold"/>
</dbReference>
<dbReference type="PROSITE" id="PS00178">
    <property type="entry name" value="AA_TRNA_LIGASE_I"/>
    <property type="match status" value="1"/>
</dbReference>
<evidence type="ECO:0000256" key="3">
    <source>
        <dbReference type="ARBA" id="ARBA00013165"/>
    </source>
</evidence>
<keyword evidence="5 12" id="KW-0547">Nucleotide-binding</keyword>
<dbReference type="EMBL" id="RBNI01000034">
    <property type="protein sequence ID" value="RUP52397.1"/>
    <property type="molecule type" value="Genomic_DNA"/>
</dbReference>
<dbReference type="Gene3D" id="3.90.740.10">
    <property type="entry name" value="Valyl/Leucyl/Isoleucyl-tRNA synthetase, editing domain"/>
    <property type="match status" value="1"/>
</dbReference>
<evidence type="ECO:0000313" key="14">
    <source>
        <dbReference type="EMBL" id="RUP52397.1"/>
    </source>
</evidence>
<evidence type="ECO:0000256" key="6">
    <source>
        <dbReference type="ARBA" id="ARBA00022840"/>
    </source>
</evidence>
<evidence type="ECO:0000256" key="9">
    <source>
        <dbReference type="ARBA" id="ARBA00032665"/>
    </source>
</evidence>
<organism evidence="14 15">
    <name type="scientific">Jimgerdemannia flammicorona</name>
    <dbReference type="NCBI Taxonomy" id="994334"/>
    <lineage>
        <taxon>Eukaryota</taxon>
        <taxon>Fungi</taxon>
        <taxon>Fungi incertae sedis</taxon>
        <taxon>Mucoromycota</taxon>
        <taxon>Mucoromycotina</taxon>
        <taxon>Endogonomycetes</taxon>
        <taxon>Endogonales</taxon>
        <taxon>Endogonaceae</taxon>
        <taxon>Jimgerdemannia</taxon>
    </lineage>
</organism>
<evidence type="ECO:0000259" key="13">
    <source>
        <dbReference type="Pfam" id="PF00133"/>
    </source>
</evidence>
<keyword evidence="15" id="KW-1185">Reference proteome</keyword>
<dbReference type="InterPro" id="IPR009008">
    <property type="entry name" value="Val/Leu/Ile-tRNA-synth_edit"/>
</dbReference>
<dbReference type="OrthoDB" id="10264412at2759"/>
<dbReference type="EC" id="6.1.1.5" evidence="3"/>
<dbReference type="InterPro" id="IPR002300">
    <property type="entry name" value="aa-tRNA-synth_Ia"/>
</dbReference>
<keyword evidence="6 12" id="KW-0067">ATP-binding</keyword>
<feature type="domain" description="Aminoacyl-tRNA synthetase class Ia" evidence="13">
    <location>
        <begin position="70"/>
        <end position="668"/>
    </location>
</feature>
<evidence type="ECO:0000256" key="1">
    <source>
        <dbReference type="ARBA" id="ARBA00004173"/>
    </source>
</evidence>
<dbReference type="Proteomes" id="UP000268093">
    <property type="component" value="Unassembled WGS sequence"/>
</dbReference>
<dbReference type="Gene3D" id="3.40.50.620">
    <property type="entry name" value="HUPs"/>
    <property type="match status" value="2"/>
</dbReference>
<dbReference type="GO" id="GO:0005524">
    <property type="term" value="F:ATP binding"/>
    <property type="evidence" value="ECO:0007669"/>
    <property type="project" value="UniProtKB-KW"/>
</dbReference>
<dbReference type="GO" id="GO:0002161">
    <property type="term" value="F:aminoacyl-tRNA deacylase activity"/>
    <property type="evidence" value="ECO:0007669"/>
    <property type="project" value="InterPro"/>
</dbReference>
<dbReference type="GO" id="GO:0006428">
    <property type="term" value="P:isoleucyl-tRNA aminoacylation"/>
    <property type="evidence" value="ECO:0007669"/>
    <property type="project" value="InterPro"/>
</dbReference>
<dbReference type="GO" id="GO:0005739">
    <property type="term" value="C:mitochondrion"/>
    <property type="evidence" value="ECO:0007669"/>
    <property type="project" value="UniProtKB-SubCell"/>
</dbReference>
<dbReference type="Pfam" id="PF00133">
    <property type="entry name" value="tRNA-synt_1"/>
    <property type="match status" value="1"/>
</dbReference>
<proteinExistence type="inferred from homology"/>
<evidence type="ECO:0000256" key="11">
    <source>
        <dbReference type="ARBA" id="ARBA00068280"/>
    </source>
</evidence>
<dbReference type="InterPro" id="IPR050081">
    <property type="entry name" value="Ile-tRNA_ligase"/>
</dbReference>
<evidence type="ECO:0000256" key="5">
    <source>
        <dbReference type="ARBA" id="ARBA00022741"/>
    </source>
</evidence>
<comment type="catalytic activity">
    <reaction evidence="10">
        <text>tRNA(Ile) + L-isoleucine + ATP = L-isoleucyl-tRNA(Ile) + AMP + diphosphate</text>
        <dbReference type="Rhea" id="RHEA:11060"/>
        <dbReference type="Rhea" id="RHEA-COMP:9666"/>
        <dbReference type="Rhea" id="RHEA-COMP:9695"/>
        <dbReference type="ChEBI" id="CHEBI:30616"/>
        <dbReference type="ChEBI" id="CHEBI:33019"/>
        <dbReference type="ChEBI" id="CHEBI:58045"/>
        <dbReference type="ChEBI" id="CHEBI:78442"/>
        <dbReference type="ChEBI" id="CHEBI:78528"/>
        <dbReference type="ChEBI" id="CHEBI:456215"/>
        <dbReference type="EC" id="6.1.1.5"/>
    </reaction>
</comment>
<comment type="similarity">
    <text evidence="2 12">Belongs to the class-I aminoacyl-tRNA synthetase family.</text>
</comment>
<keyword evidence="8 12" id="KW-0030">Aminoacyl-tRNA synthetase</keyword>
<dbReference type="GO" id="GO:0032543">
    <property type="term" value="P:mitochondrial translation"/>
    <property type="evidence" value="ECO:0007669"/>
    <property type="project" value="TreeGrafter"/>
</dbReference>
<dbReference type="FunFam" id="3.40.50.620:FF:000111">
    <property type="entry name" value="Mitochondrial isoleucyl-tRNA synthetase"/>
    <property type="match status" value="1"/>
</dbReference>
<keyword evidence="4 12" id="KW-0436">Ligase</keyword>
<dbReference type="InterPro" id="IPR002301">
    <property type="entry name" value="Ile-tRNA-ligase"/>
</dbReference>
<dbReference type="PRINTS" id="PR00984">
    <property type="entry name" value="TRNASYNTHILE"/>
</dbReference>
<dbReference type="SUPFAM" id="SSF50677">
    <property type="entry name" value="ValRS/IleRS/LeuRS editing domain"/>
    <property type="match status" value="1"/>
</dbReference>
<evidence type="ECO:0000256" key="4">
    <source>
        <dbReference type="ARBA" id="ARBA00022598"/>
    </source>
</evidence>
<dbReference type="PANTHER" id="PTHR42765:SF1">
    <property type="entry name" value="ISOLEUCINE--TRNA LIGASE, MITOCHONDRIAL"/>
    <property type="match status" value="1"/>
</dbReference>
<evidence type="ECO:0000256" key="7">
    <source>
        <dbReference type="ARBA" id="ARBA00022917"/>
    </source>
</evidence>
<dbReference type="InterPro" id="IPR001412">
    <property type="entry name" value="aa-tRNA-synth_I_CS"/>
</dbReference>
<protein>
    <recommendedName>
        <fullName evidence="11">Isoleucine--tRNA ligase, mitochondrial</fullName>
        <ecNumber evidence="3">6.1.1.5</ecNumber>
    </recommendedName>
    <alternativeName>
        <fullName evidence="9">Isoleucyl-tRNA synthetase</fullName>
    </alternativeName>
</protein>